<dbReference type="Pfam" id="PF09296">
    <property type="entry name" value="NUDIX-like"/>
    <property type="match status" value="1"/>
</dbReference>
<dbReference type="PROSITE" id="PS51462">
    <property type="entry name" value="NUDIX"/>
    <property type="match status" value="1"/>
</dbReference>
<keyword evidence="5" id="KW-0479">Metal-binding</keyword>
<keyword evidence="7" id="KW-0460">Magnesium</keyword>
<name>A0A4E0QYP2_9EURY</name>
<dbReference type="GO" id="GO:0046872">
    <property type="term" value="F:metal ion binding"/>
    <property type="evidence" value="ECO:0007669"/>
    <property type="project" value="UniProtKB-KW"/>
</dbReference>
<keyword evidence="6" id="KW-0378">Hydrolase</keyword>
<evidence type="ECO:0000313" key="12">
    <source>
        <dbReference type="Proteomes" id="UP000297295"/>
    </source>
</evidence>
<dbReference type="GO" id="GO:0005829">
    <property type="term" value="C:cytosol"/>
    <property type="evidence" value="ECO:0007669"/>
    <property type="project" value="TreeGrafter"/>
</dbReference>
<comment type="cofactor">
    <cofactor evidence="1">
        <name>Mg(2+)</name>
        <dbReference type="ChEBI" id="CHEBI:18420"/>
    </cofactor>
</comment>
<dbReference type="InterPro" id="IPR015376">
    <property type="entry name" value="Znr_NADH_PPase"/>
</dbReference>
<evidence type="ECO:0000256" key="9">
    <source>
        <dbReference type="ARBA" id="ARBA00023679"/>
    </source>
</evidence>
<evidence type="ECO:0000313" key="11">
    <source>
        <dbReference type="EMBL" id="TGC08759.1"/>
    </source>
</evidence>
<evidence type="ECO:0000256" key="4">
    <source>
        <dbReference type="ARBA" id="ARBA00012381"/>
    </source>
</evidence>
<dbReference type="GO" id="GO:0019677">
    <property type="term" value="P:NAD+ catabolic process"/>
    <property type="evidence" value="ECO:0007669"/>
    <property type="project" value="TreeGrafter"/>
</dbReference>
<accession>A0A4E0QYP2</accession>
<dbReference type="EMBL" id="PGGK01000008">
    <property type="protein sequence ID" value="TGC08759.1"/>
    <property type="molecule type" value="Genomic_DNA"/>
</dbReference>
<comment type="catalytic activity">
    <reaction evidence="9">
        <text>a 5'-end NAD(+)-phospho-ribonucleoside in mRNA + H2O = a 5'-end phospho-adenosine-phospho-ribonucleoside in mRNA + beta-nicotinamide D-ribonucleotide + 2 H(+)</text>
        <dbReference type="Rhea" id="RHEA:60876"/>
        <dbReference type="Rhea" id="RHEA-COMP:15698"/>
        <dbReference type="Rhea" id="RHEA-COMP:15719"/>
        <dbReference type="ChEBI" id="CHEBI:14649"/>
        <dbReference type="ChEBI" id="CHEBI:15377"/>
        <dbReference type="ChEBI" id="CHEBI:15378"/>
        <dbReference type="ChEBI" id="CHEBI:144029"/>
        <dbReference type="ChEBI" id="CHEBI:144051"/>
    </reaction>
    <physiologicalReaction direction="left-to-right" evidence="9">
        <dbReference type="Rhea" id="RHEA:60877"/>
    </physiologicalReaction>
</comment>
<keyword evidence="12" id="KW-1185">Reference proteome</keyword>
<dbReference type="InterPro" id="IPR020084">
    <property type="entry name" value="NUDIX_hydrolase_CS"/>
</dbReference>
<dbReference type="PRINTS" id="PR00502">
    <property type="entry name" value="NUDIXFAMILY"/>
</dbReference>
<evidence type="ECO:0000256" key="1">
    <source>
        <dbReference type="ARBA" id="ARBA00001946"/>
    </source>
</evidence>
<proteinExistence type="inferred from homology"/>
<dbReference type="InterPro" id="IPR020476">
    <property type="entry name" value="Nudix_hydrolase"/>
</dbReference>
<dbReference type="PANTHER" id="PTHR42904">
    <property type="entry name" value="NUDIX HYDROLASE, NUDC SUBFAMILY"/>
    <property type="match status" value="1"/>
</dbReference>
<dbReference type="OrthoDB" id="40462at2157"/>
<dbReference type="GO" id="GO:0035529">
    <property type="term" value="F:NADH pyrophosphatase activity"/>
    <property type="evidence" value="ECO:0007669"/>
    <property type="project" value="TreeGrafter"/>
</dbReference>
<dbReference type="InterPro" id="IPR015797">
    <property type="entry name" value="NUDIX_hydrolase-like_dom_sf"/>
</dbReference>
<dbReference type="InterPro" id="IPR050241">
    <property type="entry name" value="NAD-cap_RNA_hydrolase_NudC"/>
</dbReference>
<dbReference type="PANTHER" id="PTHR42904:SF6">
    <property type="entry name" value="NAD-CAPPED RNA HYDROLASE NUDT12"/>
    <property type="match status" value="1"/>
</dbReference>
<gene>
    <name evidence="11" type="ORF">CUN85_08820</name>
</gene>
<dbReference type="InterPro" id="IPR000086">
    <property type="entry name" value="NUDIX_hydrolase_dom"/>
</dbReference>
<organism evidence="11 12">
    <name type="scientific">Methanolobus halotolerans</name>
    <dbReference type="NCBI Taxonomy" id="2052935"/>
    <lineage>
        <taxon>Archaea</taxon>
        <taxon>Methanobacteriati</taxon>
        <taxon>Methanobacteriota</taxon>
        <taxon>Stenosarchaea group</taxon>
        <taxon>Methanomicrobia</taxon>
        <taxon>Methanosarcinales</taxon>
        <taxon>Methanosarcinaceae</taxon>
        <taxon>Methanolobus</taxon>
    </lineage>
</organism>
<comment type="cofactor">
    <cofactor evidence="2">
        <name>Zn(2+)</name>
        <dbReference type="ChEBI" id="CHEBI:29105"/>
    </cofactor>
</comment>
<dbReference type="InterPro" id="IPR049734">
    <property type="entry name" value="NudC-like_C"/>
</dbReference>
<evidence type="ECO:0000256" key="8">
    <source>
        <dbReference type="ARBA" id="ARBA00023027"/>
    </source>
</evidence>
<sequence>MIREYKLSELDFFPLLNPPEKQETCSNHYFVFKDRKILLISGEGDLRLPSACNITSFKIDIQRKQYLGEFGGFSCFAAETIDDLTENKSVVFEDIRKLPGIIGETVAAIAGRAVHLLEWDKNTLYCGHCGSGTLWKSDERAKECTECGLLFFPKISPAIIVMIEKDNKILMARSPHFPPNRYGLIAGFVEPGESIEEAVVREVIEEVGIRIRGISYFGSQPWPYPDSLMIAFTAKYLEGEIRFNDGEIEEADWFSYDEIPHLPGNTSISGKLVEHFISGQRIRSI</sequence>
<dbReference type="RefSeq" id="WP_135389944.1">
    <property type="nucleotide sequence ID" value="NZ_PGGK01000008.1"/>
</dbReference>
<dbReference type="GO" id="GO:0006742">
    <property type="term" value="P:NADP+ catabolic process"/>
    <property type="evidence" value="ECO:0007669"/>
    <property type="project" value="TreeGrafter"/>
</dbReference>
<dbReference type="PROSITE" id="PS00893">
    <property type="entry name" value="NUDIX_BOX"/>
    <property type="match status" value="1"/>
</dbReference>
<dbReference type="Gene3D" id="3.90.79.10">
    <property type="entry name" value="Nucleoside Triphosphate Pyrophosphohydrolase"/>
    <property type="match status" value="1"/>
</dbReference>
<evidence type="ECO:0000256" key="6">
    <source>
        <dbReference type="ARBA" id="ARBA00022801"/>
    </source>
</evidence>
<evidence type="ECO:0000259" key="10">
    <source>
        <dbReference type="PROSITE" id="PS51462"/>
    </source>
</evidence>
<comment type="similarity">
    <text evidence="3">Belongs to the Nudix hydrolase family. NudC subfamily.</text>
</comment>
<reference evidence="11 12" key="1">
    <citation type="submission" date="2017-11" db="EMBL/GenBank/DDBJ databases">
        <title>Isolation and Characterization of Methanogenic Archaea from Saline Meromictic Lake at Siberia.</title>
        <authorList>
            <person name="Shen Y."/>
            <person name="Huang H.-H."/>
            <person name="Lai M.-C."/>
            <person name="Chen S.-C."/>
        </authorList>
    </citation>
    <scope>NUCLEOTIDE SEQUENCE [LARGE SCALE GENOMIC DNA]</scope>
    <source>
        <strain evidence="11 12">SY-01</strain>
    </source>
</reference>
<feature type="domain" description="Nudix hydrolase" evidence="10">
    <location>
        <begin position="153"/>
        <end position="276"/>
    </location>
</feature>
<keyword evidence="8" id="KW-0520">NAD</keyword>
<dbReference type="Pfam" id="PF09297">
    <property type="entry name" value="Zn_ribbon_NUD"/>
    <property type="match status" value="1"/>
</dbReference>
<evidence type="ECO:0000256" key="5">
    <source>
        <dbReference type="ARBA" id="ARBA00022723"/>
    </source>
</evidence>
<dbReference type="AlphaFoldDB" id="A0A4E0QYP2"/>
<comment type="caution">
    <text evidence="11">The sequence shown here is derived from an EMBL/GenBank/DDBJ whole genome shotgun (WGS) entry which is preliminary data.</text>
</comment>
<dbReference type="Pfam" id="PF00293">
    <property type="entry name" value="NUDIX"/>
    <property type="match status" value="1"/>
</dbReference>
<dbReference type="InterPro" id="IPR015375">
    <property type="entry name" value="NADH_PPase-like_N"/>
</dbReference>
<dbReference type="Gene3D" id="3.90.79.20">
    <property type="match status" value="1"/>
</dbReference>
<evidence type="ECO:0000256" key="7">
    <source>
        <dbReference type="ARBA" id="ARBA00022842"/>
    </source>
</evidence>
<dbReference type="SUPFAM" id="SSF55811">
    <property type="entry name" value="Nudix"/>
    <property type="match status" value="2"/>
</dbReference>
<evidence type="ECO:0000256" key="3">
    <source>
        <dbReference type="ARBA" id="ARBA00009595"/>
    </source>
</evidence>
<protein>
    <recommendedName>
        <fullName evidence="4">NAD(+) diphosphatase</fullName>
        <ecNumber evidence="4">3.6.1.22</ecNumber>
    </recommendedName>
</protein>
<dbReference type="EC" id="3.6.1.22" evidence="4"/>
<dbReference type="CDD" id="cd03429">
    <property type="entry name" value="NUDIX_NADH_pyrophosphatase_Nudt13"/>
    <property type="match status" value="1"/>
</dbReference>
<dbReference type="Proteomes" id="UP000297295">
    <property type="component" value="Unassembled WGS sequence"/>
</dbReference>
<dbReference type="NCBIfam" id="NF001299">
    <property type="entry name" value="PRK00241.1"/>
    <property type="match status" value="1"/>
</dbReference>
<evidence type="ECO:0000256" key="2">
    <source>
        <dbReference type="ARBA" id="ARBA00001947"/>
    </source>
</evidence>